<dbReference type="Gene3D" id="3.40.640.10">
    <property type="entry name" value="Type I PLP-dependent aspartate aminotransferase-like (Major domain)"/>
    <property type="match status" value="1"/>
</dbReference>
<evidence type="ECO:0000256" key="4">
    <source>
        <dbReference type="ARBA" id="ARBA00022898"/>
    </source>
</evidence>
<dbReference type="InterPro" id="IPR015424">
    <property type="entry name" value="PyrdxlP-dep_Trfase"/>
</dbReference>
<dbReference type="InterPro" id="IPR050859">
    <property type="entry name" value="Class-I_PLP-dep_aminotransf"/>
</dbReference>
<reference evidence="7" key="1">
    <citation type="submission" date="2025-08" db="UniProtKB">
        <authorList>
            <consortium name="RefSeq"/>
        </authorList>
    </citation>
    <scope>IDENTIFICATION</scope>
    <source>
        <tissue evidence="7">Gonads</tissue>
    </source>
</reference>
<dbReference type="GO" id="GO:0030170">
    <property type="term" value="F:pyridoxal phosphate binding"/>
    <property type="evidence" value="ECO:0007669"/>
    <property type="project" value="InterPro"/>
</dbReference>
<dbReference type="OrthoDB" id="691673at2759"/>
<dbReference type="InterPro" id="IPR004839">
    <property type="entry name" value="Aminotransferase_I/II_large"/>
</dbReference>
<feature type="domain" description="Aminotransferase class I/classII large" evidence="5">
    <location>
        <begin position="56"/>
        <end position="411"/>
    </location>
</feature>
<dbReference type="RefSeq" id="XP_013417335.1">
    <property type="nucleotide sequence ID" value="XM_013561881.1"/>
</dbReference>
<evidence type="ECO:0000313" key="7">
    <source>
        <dbReference type="RefSeq" id="XP_013417335.1"/>
    </source>
</evidence>
<dbReference type="GO" id="GO:1901605">
    <property type="term" value="P:alpha-amino acid metabolic process"/>
    <property type="evidence" value="ECO:0007669"/>
    <property type="project" value="TreeGrafter"/>
</dbReference>
<dbReference type="InterPro" id="IPR015421">
    <property type="entry name" value="PyrdxlP-dep_Trfase_major"/>
</dbReference>
<dbReference type="InParanoid" id="A0A1S3K3Y1"/>
<keyword evidence="3" id="KW-0808">Transferase</keyword>
<organism evidence="6 7">
    <name type="scientific">Lingula anatina</name>
    <name type="common">Brachiopod</name>
    <name type="synonym">Lingula unguis</name>
    <dbReference type="NCBI Taxonomy" id="7574"/>
    <lineage>
        <taxon>Eukaryota</taxon>
        <taxon>Metazoa</taxon>
        <taxon>Spiralia</taxon>
        <taxon>Lophotrochozoa</taxon>
        <taxon>Brachiopoda</taxon>
        <taxon>Linguliformea</taxon>
        <taxon>Lingulata</taxon>
        <taxon>Lingulida</taxon>
        <taxon>Linguloidea</taxon>
        <taxon>Lingulidae</taxon>
        <taxon>Lingula</taxon>
    </lineage>
</organism>
<dbReference type="OMA" id="RRCTIAK"/>
<evidence type="ECO:0000256" key="1">
    <source>
        <dbReference type="ARBA" id="ARBA00001933"/>
    </source>
</evidence>
<name>A0A1S3K3Y1_LINAN</name>
<dbReference type="CDD" id="cd00609">
    <property type="entry name" value="AAT_like"/>
    <property type="match status" value="1"/>
</dbReference>
<evidence type="ECO:0000256" key="2">
    <source>
        <dbReference type="ARBA" id="ARBA00022576"/>
    </source>
</evidence>
<dbReference type="SUPFAM" id="SSF53383">
    <property type="entry name" value="PLP-dependent transferases"/>
    <property type="match status" value="1"/>
</dbReference>
<sequence>MAYRRFLSAVGRRRQRPYLRRQTEEVQSDQAVIPLNAGLAHPALFPYRTATLRLQDGRQVELGEEIMQEVQQYSNTTGYPPFRDWCKNFILEHHSPPCWGRGENATDVIVTNGAAEAAFKVLEMCLETDDTIIVQNPTYASAIDLVQALGAKPVGVPGDGRGLSPLHLRETLSKWTPDEVKDPNSDFPKLMYLVPTGGNPTGENMTLERKQEIYAIAKEFDLLILEDDPYYFVQYTDSRVPSFLSIDTDGRVMRADSFSKTVSPGLRLGILSGPAPLVDKIVAHIGSTQEHSSNLSQVALLMALEAWGQDGFQEHVKKIQSVYKEQRDAMQSSAEKWLSGLAEWDLPEAGIYFWIRIKDVQDSRKIVEEVRKHYQIGVSPGFAFSTKPSDPSPFVRVSFSYVAPDTIDFAFQKLADVIRETQKTERREYGT</sequence>
<dbReference type="KEGG" id="lak:106178619"/>
<gene>
    <name evidence="7" type="primary">LOC106178619</name>
</gene>
<comment type="cofactor">
    <cofactor evidence="1">
        <name>pyridoxal 5'-phosphate</name>
        <dbReference type="ChEBI" id="CHEBI:597326"/>
    </cofactor>
</comment>
<dbReference type="PANTHER" id="PTHR42790:SF19">
    <property type="entry name" value="KYNURENINE_ALPHA-AMINOADIPATE AMINOTRANSFERASE, MITOCHONDRIAL"/>
    <property type="match status" value="1"/>
</dbReference>
<dbReference type="Proteomes" id="UP000085678">
    <property type="component" value="Unplaced"/>
</dbReference>
<protein>
    <submittedName>
        <fullName evidence="7">Kynurenine/alpha-aminoadipate aminotransferase, mitochondrial-like</fullName>
    </submittedName>
</protein>
<dbReference type="AlphaFoldDB" id="A0A1S3K3Y1"/>
<keyword evidence="2" id="KW-0032">Aminotransferase</keyword>
<evidence type="ECO:0000256" key="3">
    <source>
        <dbReference type="ARBA" id="ARBA00022679"/>
    </source>
</evidence>
<dbReference type="Pfam" id="PF00155">
    <property type="entry name" value="Aminotran_1_2"/>
    <property type="match status" value="1"/>
</dbReference>
<dbReference type="GO" id="GO:0016212">
    <property type="term" value="F:kynurenine-oxoglutarate transaminase activity"/>
    <property type="evidence" value="ECO:0007669"/>
    <property type="project" value="TreeGrafter"/>
</dbReference>
<accession>A0A1S3K3Y1</accession>
<proteinExistence type="predicted"/>
<evidence type="ECO:0000313" key="6">
    <source>
        <dbReference type="Proteomes" id="UP000085678"/>
    </source>
</evidence>
<keyword evidence="6" id="KW-1185">Reference proteome</keyword>
<dbReference type="GeneID" id="106178619"/>
<dbReference type="STRING" id="7574.A0A1S3K3Y1"/>
<dbReference type="FunFam" id="3.90.1150.10:FF:000166">
    <property type="entry name" value="Kynurenine/alpha-aminoadipate aminotransferase, mitochondrial"/>
    <property type="match status" value="1"/>
</dbReference>
<keyword evidence="4" id="KW-0663">Pyridoxal phosphate</keyword>
<evidence type="ECO:0000259" key="5">
    <source>
        <dbReference type="Pfam" id="PF00155"/>
    </source>
</evidence>
<dbReference type="PANTHER" id="PTHR42790">
    <property type="entry name" value="AMINOTRANSFERASE"/>
    <property type="match status" value="1"/>
</dbReference>